<comment type="caution">
    <text evidence="1">The sequence shown here is derived from an EMBL/GenBank/DDBJ whole genome shotgun (WGS) entry which is preliminary data.</text>
</comment>
<protein>
    <submittedName>
        <fullName evidence="1">Uncharacterized protein</fullName>
    </submittedName>
</protein>
<dbReference type="AlphaFoldDB" id="A0AA88SKT1"/>
<keyword evidence="2" id="KW-1185">Reference proteome</keyword>
<name>A0AA88SKT1_CHASR</name>
<organism evidence="1 2">
    <name type="scientific">Channa striata</name>
    <name type="common">Snakehead murrel</name>
    <name type="synonym">Ophicephalus striatus</name>
    <dbReference type="NCBI Taxonomy" id="64152"/>
    <lineage>
        <taxon>Eukaryota</taxon>
        <taxon>Metazoa</taxon>
        <taxon>Chordata</taxon>
        <taxon>Craniata</taxon>
        <taxon>Vertebrata</taxon>
        <taxon>Euteleostomi</taxon>
        <taxon>Actinopterygii</taxon>
        <taxon>Neopterygii</taxon>
        <taxon>Teleostei</taxon>
        <taxon>Neoteleostei</taxon>
        <taxon>Acanthomorphata</taxon>
        <taxon>Anabantaria</taxon>
        <taxon>Anabantiformes</taxon>
        <taxon>Channoidei</taxon>
        <taxon>Channidae</taxon>
        <taxon>Channa</taxon>
    </lineage>
</organism>
<evidence type="ECO:0000313" key="1">
    <source>
        <dbReference type="EMBL" id="KAK2842736.1"/>
    </source>
</evidence>
<sequence length="248" mass="27682">MAVVIAPRPRALQPIHRPVSSLIELVRLETTPQLQTPPPLFITLLKVPPGVQLSPGSSTDMWTWQLHPITFNNDLGDREMRGEEVIRLSVADRSAEQEAWEQAKGNSTCDHTGAAQPVLHYWLISALSISSSLSQDLKGRKFLLNLNILLQLDKNERRLMQDAGSESSDGSECPAGDVLRRPSFITKSWLIIRTWLFLTRLIDLLHLQFCVNMNNLEDSLITSQSVPPVIIAMNGSLPKAFATAVTWE</sequence>
<dbReference type="Proteomes" id="UP001187415">
    <property type="component" value="Unassembled WGS sequence"/>
</dbReference>
<evidence type="ECO:0000313" key="2">
    <source>
        <dbReference type="Proteomes" id="UP001187415"/>
    </source>
</evidence>
<gene>
    <name evidence="1" type="ORF">Q5P01_012936</name>
</gene>
<reference evidence="1" key="1">
    <citation type="submission" date="2023-07" db="EMBL/GenBank/DDBJ databases">
        <title>Chromosome-level Genome Assembly of Striped Snakehead (Channa striata).</title>
        <authorList>
            <person name="Liu H."/>
        </authorList>
    </citation>
    <scope>NUCLEOTIDE SEQUENCE</scope>
    <source>
        <strain evidence="1">Gz</strain>
        <tissue evidence="1">Muscle</tissue>
    </source>
</reference>
<dbReference type="EMBL" id="JAUPFM010000009">
    <property type="protein sequence ID" value="KAK2842736.1"/>
    <property type="molecule type" value="Genomic_DNA"/>
</dbReference>
<proteinExistence type="predicted"/>
<accession>A0AA88SKT1</accession>